<keyword evidence="3" id="KW-1185">Reference proteome</keyword>
<organism evidence="2 3">
    <name type="scientific">Salipiger marinus</name>
    <dbReference type="NCBI Taxonomy" id="555512"/>
    <lineage>
        <taxon>Bacteria</taxon>
        <taxon>Pseudomonadati</taxon>
        <taxon>Pseudomonadota</taxon>
        <taxon>Alphaproteobacteria</taxon>
        <taxon>Rhodobacterales</taxon>
        <taxon>Roseobacteraceae</taxon>
        <taxon>Salipiger</taxon>
    </lineage>
</organism>
<accession>A0A1G8V3X8</accession>
<protein>
    <submittedName>
        <fullName evidence="2">Uncharacterized protein</fullName>
    </submittedName>
</protein>
<reference evidence="2 3" key="1">
    <citation type="submission" date="2016-10" db="EMBL/GenBank/DDBJ databases">
        <authorList>
            <person name="de Groot N.N."/>
        </authorList>
    </citation>
    <scope>NUCLEOTIDE SEQUENCE [LARGE SCALE GENOMIC DNA]</scope>
    <source>
        <strain evidence="2 3">DSM 26424</strain>
    </source>
</reference>
<name>A0A1G8V3X8_9RHOB</name>
<evidence type="ECO:0000313" key="3">
    <source>
        <dbReference type="Proteomes" id="UP000199093"/>
    </source>
</evidence>
<dbReference type="AlphaFoldDB" id="A0A1G8V3X8"/>
<feature type="non-terminal residue" evidence="2">
    <location>
        <position position="1"/>
    </location>
</feature>
<evidence type="ECO:0000256" key="1">
    <source>
        <dbReference type="SAM" id="MobiDB-lite"/>
    </source>
</evidence>
<evidence type="ECO:0000313" key="2">
    <source>
        <dbReference type="EMBL" id="SDJ60751.1"/>
    </source>
</evidence>
<feature type="region of interest" description="Disordered" evidence="1">
    <location>
        <begin position="31"/>
        <end position="56"/>
    </location>
</feature>
<feature type="compositionally biased region" description="Basic and acidic residues" evidence="1">
    <location>
        <begin position="43"/>
        <end position="56"/>
    </location>
</feature>
<dbReference type="EMBL" id="FNEJ01000066">
    <property type="protein sequence ID" value="SDJ60751.1"/>
    <property type="molecule type" value="Genomic_DNA"/>
</dbReference>
<sequence length="56" mass="6165">DSDPRATRHKLECGLRRAMALRPGLRGQIVHPGEGVDLNDVLTGRDQKDDRTGQDA</sequence>
<gene>
    <name evidence="2" type="ORF">SAMN04487993_10665</name>
</gene>
<proteinExistence type="predicted"/>
<dbReference type="Proteomes" id="UP000199093">
    <property type="component" value="Unassembled WGS sequence"/>
</dbReference>